<dbReference type="Gene3D" id="2.60.120.290">
    <property type="entry name" value="Spermadhesin, CUB domain"/>
    <property type="match status" value="1"/>
</dbReference>
<accession>A0A8R2HAN1</accession>
<dbReference type="RefSeq" id="XP_016662625.1">
    <property type="nucleotide sequence ID" value="XM_016807136.2"/>
</dbReference>
<dbReference type="GeneID" id="107884625"/>
<dbReference type="EnsemblMetazoa" id="XM_016807136.2">
    <property type="protein sequence ID" value="XP_016662625.1"/>
    <property type="gene ID" value="LOC107884625"/>
</dbReference>
<protein>
    <recommendedName>
        <fullName evidence="3">CUB domain-containing protein</fullName>
    </recommendedName>
</protein>
<name>A0A8R2HAN1_ACYPI</name>
<dbReference type="AlphaFoldDB" id="A0A8R2HAN1"/>
<evidence type="ECO:0000313" key="2">
    <source>
        <dbReference type="Proteomes" id="UP000007819"/>
    </source>
</evidence>
<evidence type="ECO:0000313" key="1">
    <source>
        <dbReference type="EnsemblMetazoa" id="XP_016662625.1"/>
    </source>
</evidence>
<dbReference type="OrthoDB" id="6591777at2759"/>
<dbReference type="KEGG" id="api:107884625"/>
<organism evidence="1 2">
    <name type="scientific">Acyrthosiphon pisum</name>
    <name type="common">Pea aphid</name>
    <dbReference type="NCBI Taxonomy" id="7029"/>
    <lineage>
        <taxon>Eukaryota</taxon>
        <taxon>Metazoa</taxon>
        <taxon>Ecdysozoa</taxon>
        <taxon>Arthropoda</taxon>
        <taxon>Hexapoda</taxon>
        <taxon>Insecta</taxon>
        <taxon>Pterygota</taxon>
        <taxon>Neoptera</taxon>
        <taxon>Paraneoptera</taxon>
        <taxon>Hemiptera</taxon>
        <taxon>Sternorrhyncha</taxon>
        <taxon>Aphidomorpha</taxon>
        <taxon>Aphidoidea</taxon>
        <taxon>Aphididae</taxon>
        <taxon>Macrosiphini</taxon>
        <taxon>Acyrthosiphon</taxon>
    </lineage>
</organism>
<sequence length="152" mass="17737">MIFLYKKIYFIKIVIIFFNFYSNSMQLNFKWPESHIQLTPCHSTYTILSGNYVLDYDSKVTGNYHKDCTFLVEGPPGTQMQLNATISILNKTNKDECMDWIKLYDFYSNTTLVPLGEYCESKNLTNLLTFSNIMYIVINISPDDLFQLSIIT</sequence>
<reference evidence="2" key="1">
    <citation type="submission" date="2010-06" db="EMBL/GenBank/DDBJ databases">
        <authorList>
            <person name="Jiang H."/>
            <person name="Abraham K."/>
            <person name="Ali S."/>
            <person name="Alsbrooks S.L."/>
            <person name="Anim B.N."/>
            <person name="Anosike U.S."/>
            <person name="Attaway T."/>
            <person name="Bandaranaike D.P."/>
            <person name="Battles P.K."/>
            <person name="Bell S.N."/>
            <person name="Bell A.V."/>
            <person name="Beltran B."/>
            <person name="Bickham C."/>
            <person name="Bustamante Y."/>
            <person name="Caleb T."/>
            <person name="Canada A."/>
            <person name="Cardenas V."/>
            <person name="Carter K."/>
            <person name="Chacko J."/>
            <person name="Chandrabose M.N."/>
            <person name="Chavez D."/>
            <person name="Chavez A."/>
            <person name="Chen L."/>
            <person name="Chu H.-S."/>
            <person name="Claassen K.J."/>
            <person name="Cockrell R."/>
            <person name="Collins M."/>
            <person name="Cooper J.A."/>
            <person name="Cree A."/>
            <person name="Curry S.M."/>
            <person name="Da Y."/>
            <person name="Dao M.D."/>
            <person name="Das B."/>
            <person name="Davila M.-L."/>
            <person name="Davy-Carroll L."/>
            <person name="Denson S."/>
            <person name="Dinh H."/>
            <person name="Ebong V.E."/>
            <person name="Edwards J.R."/>
            <person name="Egan A."/>
            <person name="El-Daye J."/>
            <person name="Escobedo L."/>
            <person name="Fernandez S."/>
            <person name="Fernando P.R."/>
            <person name="Flagg N."/>
            <person name="Forbes L.D."/>
            <person name="Fowler R.G."/>
            <person name="Fu Q."/>
            <person name="Gabisi R.A."/>
            <person name="Ganer J."/>
            <person name="Garbino Pronczuk A."/>
            <person name="Garcia R.M."/>
            <person name="Garner T."/>
            <person name="Garrett T.E."/>
            <person name="Gonzalez D.A."/>
            <person name="Hamid H."/>
            <person name="Hawkins E.S."/>
            <person name="Hirani K."/>
            <person name="Hogues M.E."/>
            <person name="Hollins B."/>
            <person name="Hsiao C.-H."/>
            <person name="Jabil R."/>
            <person name="James M.L."/>
            <person name="Jhangiani S.N."/>
            <person name="Johnson B."/>
            <person name="Johnson Q."/>
            <person name="Joshi V."/>
            <person name="Kalu J.B."/>
            <person name="Kam C."/>
            <person name="Kashfia A."/>
            <person name="Keebler J."/>
            <person name="Kisamo H."/>
            <person name="Kovar C.L."/>
            <person name="Lago L.A."/>
            <person name="Lai C.-Y."/>
            <person name="Laidlaw J."/>
            <person name="Lara F."/>
            <person name="Le T.-K."/>
            <person name="Lee S.L."/>
            <person name="Legall F.H."/>
            <person name="Lemon S.J."/>
            <person name="Lewis L.R."/>
            <person name="Li B."/>
            <person name="Liu Y."/>
            <person name="Liu Y.-S."/>
            <person name="Lopez J."/>
            <person name="Lozado R.J."/>
            <person name="Lu J."/>
            <person name="Madu R.C."/>
            <person name="Maheshwari M."/>
            <person name="Maheshwari R."/>
            <person name="Malloy K."/>
            <person name="Martinez E."/>
            <person name="Mathew T."/>
            <person name="Mercado I.C."/>
            <person name="Mercado C."/>
            <person name="Meyer B."/>
            <person name="Montgomery K."/>
            <person name="Morgan M.B."/>
            <person name="Munidasa M."/>
            <person name="Nazareth L.V."/>
            <person name="Nelson J."/>
            <person name="Ng B.M."/>
            <person name="Nguyen N.B."/>
            <person name="Nguyen P.Q."/>
            <person name="Nguyen T."/>
            <person name="Obregon M."/>
            <person name="Okwuonu G.O."/>
            <person name="Onwere C.G."/>
            <person name="Orozco G."/>
            <person name="Parra A."/>
            <person name="Patel S."/>
            <person name="Patil S."/>
            <person name="Perez A."/>
            <person name="Perez Y."/>
            <person name="Pham C."/>
            <person name="Primus E.L."/>
            <person name="Pu L.-L."/>
            <person name="Puazo M."/>
            <person name="Qin X."/>
            <person name="Quiroz J.B."/>
            <person name="Reese J."/>
            <person name="Richards S."/>
            <person name="Rives C.M."/>
            <person name="Robberts R."/>
            <person name="Ruiz S.J."/>
            <person name="Ruiz M.J."/>
            <person name="Santibanez J."/>
            <person name="Schneider B.W."/>
            <person name="Sisson I."/>
            <person name="Smith M."/>
            <person name="Sodergren E."/>
            <person name="Song X.-Z."/>
            <person name="Song B.B."/>
            <person name="Summersgill H."/>
            <person name="Thelus R."/>
            <person name="Thornton R.D."/>
            <person name="Trejos Z.Y."/>
            <person name="Usmani K."/>
            <person name="Vattathil S."/>
            <person name="Villasana D."/>
            <person name="Walker D.L."/>
            <person name="Wang S."/>
            <person name="Wang K."/>
            <person name="White C.S."/>
            <person name="Williams A.C."/>
            <person name="Williamson J."/>
            <person name="Wilson K."/>
            <person name="Woghiren I.O."/>
            <person name="Woodworth J.R."/>
            <person name="Worley K.C."/>
            <person name="Wright R.A."/>
            <person name="Wu W."/>
            <person name="Young L."/>
            <person name="Zhang L."/>
            <person name="Zhang J."/>
            <person name="Zhu Y."/>
            <person name="Muzny D.M."/>
            <person name="Weinstock G."/>
            <person name="Gibbs R.A."/>
        </authorList>
    </citation>
    <scope>NUCLEOTIDE SEQUENCE [LARGE SCALE GENOMIC DNA]</scope>
    <source>
        <strain evidence="2">LSR1</strain>
    </source>
</reference>
<dbReference type="SUPFAM" id="SSF49854">
    <property type="entry name" value="Spermadhesin, CUB domain"/>
    <property type="match status" value="1"/>
</dbReference>
<proteinExistence type="predicted"/>
<dbReference type="InterPro" id="IPR035914">
    <property type="entry name" value="Sperma_CUB_dom_sf"/>
</dbReference>
<keyword evidence="2" id="KW-1185">Reference proteome</keyword>
<dbReference type="Proteomes" id="UP000007819">
    <property type="component" value="Chromosome A1"/>
</dbReference>
<evidence type="ECO:0008006" key="3">
    <source>
        <dbReference type="Google" id="ProtNLM"/>
    </source>
</evidence>
<reference evidence="1" key="2">
    <citation type="submission" date="2022-06" db="UniProtKB">
        <authorList>
            <consortium name="EnsemblMetazoa"/>
        </authorList>
    </citation>
    <scope>IDENTIFICATION</scope>
</reference>